<protein>
    <submittedName>
        <fullName evidence="2">Uncharacterized protein</fullName>
    </submittedName>
</protein>
<feature type="region of interest" description="Disordered" evidence="1">
    <location>
        <begin position="1"/>
        <end position="129"/>
    </location>
</feature>
<dbReference type="Proteomes" id="UP001456524">
    <property type="component" value="Unassembled WGS sequence"/>
</dbReference>
<feature type="compositionally biased region" description="Low complexity" evidence="1">
    <location>
        <begin position="145"/>
        <end position="165"/>
    </location>
</feature>
<evidence type="ECO:0000313" key="3">
    <source>
        <dbReference type="Proteomes" id="UP001456524"/>
    </source>
</evidence>
<evidence type="ECO:0000313" key="2">
    <source>
        <dbReference type="EMBL" id="KAK8161531.1"/>
    </source>
</evidence>
<evidence type="ECO:0000256" key="1">
    <source>
        <dbReference type="SAM" id="MobiDB-lite"/>
    </source>
</evidence>
<comment type="caution">
    <text evidence="2">The sequence shown here is derived from an EMBL/GenBank/DDBJ whole genome shotgun (WGS) entry which is preliminary data.</text>
</comment>
<organism evidence="2 3">
    <name type="scientific">Phyllosticta citrichinensis</name>
    <dbReference type="NCBI Taxonomy" id="1130410"/>
    <lineage>
        <taxon>Eukaryota</taxon>
        <taxon>Fungi</taxon>
        <taxon>Dikarya</taxon>
        <taxon>Ascomycota</taxon>
        <taxon>Pezizomycotina</taxon>
        <taxon>Dothideomycetes</taxon>
        <taxon>Dothideomycetes incertae sedis</taxon>
        <taxon>Botryosphaeriales</taxon>
        <taxon>Phyllostictaceae</taxon>
        <taxon>Phyllosticta</taxon>
    </lineage>
</organism>
<feature type="region of interest" description="Disordered" evidence="1">
    <location>
        <begin position="143"/>
        <end position="194"/>
    </location>
</feature>
<sequence>MRSPKLGNPDPLAFESGPTIAPYNPPPPRPRRPPTSPPISAFSLQRSAPHTSKPITMKTRQANPSRLSATALPKTPFPQLKPHSNRQSQSQHQPKHSAEPATAPGARRSAADLELHHPVPKRPAIRHALENFERRSDEFDHWGQSAFSSSSSSSSSSAGDSAACEAGGGDGDAESRRSRRRRSWASWDSERSRGRVVRTLSSVRRRVNRLSGLWRRG</sequence>
<gene>
    <name evidence="2" type="ORF">IWX90DRAFT_437982</name>
</gene>
<dbReference type="EMBL" id="JBBWUH010000007">
    <property type="protein sequence ID" value="KAK8161531.1"/>
    <property type="molecule type" value="Genomic_DNA"/>
</dbReference>
<name>A0ABR1XMT4_9PEZI</name>
<reference evidence="2 3" key="1">
    <citation type="journal article" date="2022" name="G3 (Bethesda)">
        <title>Enemy or ally: a genomic approach to elucidate the lifestyle of Phyllosticta citrichinaensis.</title>
        <authorList>
            <person name="Buijs V.A."/>
            <person name="Groenewald J.Z."/>
            <person name="Haridas S."/>
            <person name="LaButti K.M."/>
            <person name="Lipzen A."/>
            <person name="Martin F.M."/>
            <person name="Barry K."/>
            <person name="Grigoriev I.V."/>
            <person name="Crous P.W."/>
            <person name="Seidl M.F."/>
        </authorList>
    </citation>
    <scope>NUCLEOTIDE SEQUENCE [LARGE SCALE GENOMIC DNA]</scope>
    <source>
        <strain evidence="2 3">CBS 129764</strain>
    </source>
</reference>
<keyword evidence="3" id="KW-1185">Reference proteome</keyword>
<feature type="compositionally biased region" description="Pro residues" evidence="1">
    <location>
        <begin position="23"/>
        <end position="37"/>
    </location>
</feature>
<accession>A0ABR1XMT4</accession>
<proteinExistence type="predicted"/>
<feature type="compositionally biased region" description="Polar residues" evidence="1">
    <location>
        <begin position="42"/>
        <end position="68"/>
    </location>
</feature>